<accession>A0A7J7NTP4</accession>
<reference evidence="1 2" key="1">
    <citation type="journal article" date="2020" name="IScience">
        <title>Genome Sequencing of the Endangered Kingdonia uniflora (Circaeasteraceae, Ranunculales) Reveals Potential Mechanisms of Evolutionary Specialization.</title>
        <authorList>
            <person name="Sun Y."/>
            <person name="Deng T."/>
            <person name="Zhang A."/>
            <person name="Moore M.J."/>
            <person name="Landis J.B."/>
            <person name="Lin N."/>
            <person name="Zhang H."/>
            <person name="Zhang X."/>
            <person name="Huang J."/>
            <person name="Zhang X."/>
            <person name="Sun H."/>
            <person name="Wang H."/>
        </authorList>
    </citation>
    <scope>NUCLEOTIDE SEQUENCE [LARGE SCALE GENOMIC DNA]</scope>
    <source>
        <strain evidence="1">TB1705</strain>
        <tissue evidence="1">Leaf</tissue>
    </source>
</reference>
<dbReference type="Pfam" id="PF03004">
    <property type="entry name" value="Transposase_24"/>
    <property type="match status" value="1"/>
</dbReference>
<organism evidence="1 2">
    <name type="scientific">Kingdonia uniflora</name>
    <dbReference type="NCBI Taxonomy" id="39325"/>
    <lineage>
        <taxon>Eukaryota</taxon>
        <taxon>Viridiplantae</taxon>
        <taxon>Streptophyta</taxon>
        <taxon>Embryophyta</taxon>
        <taxon>Tracheophyta</taxon>
        <taxon>Spermatophyta</taxon>
        <taxon>Magnoliopsida</taxon>
        <taxon>Ranunculales</taxon>
        <taxon>Circaeasteraceae</taxon>
        <taxon>Kingdonia</taxon>
    </lineage>
</organism>
<evidence type="ECO:0000313" key="2">
    <source>
        <dbReference type="Proteomes" id="UP000541444"/>
    </source>
</evidence>
<dbReference type="AlphaFoldDB" id="A0A7J7NTP4"/>
<proteinExistence type="predicted"/>
<name>A0A7J7NTP4_9MAGN</name>
<keyword evidence="2" id="KW-1185">Reference proteome</keyword>
<evidence type="ECO:0000313" key="1">
    <source>
        <dbReference type="EMBL" id="KAF6170463.1"/>
    </source>
</evidence>
<gene>
    <name evidence="1" type="ORF">GIB67_036237</name>
</gene>
<dbReference type="EMBL" id="JACGCM010000581">
    <property type="protein sequence ID" value="KAF6170463.1"/>
    <property type="molecule type" value="Genomic_DNA"/>
</dbReference>
<dbReference type="OrthoDB" id="1921870at2759"/>
<protein>
    <submittedName>
        <fullName evidence="1">Uncharacterized protein</fullName>
    </submittedName>
</protein>
<dbReference type="InterPro" id="IPR004252">
    <property type="entry name" value="Probable_transposase_24"/>
</dbReference>
<dbReference type="Proteomes" id="UP000541444">
    <property type="component" value="Unassembled WGS sequence"/>
</dbReference>
<comment type="caution">
    <text evidence="1">The sequence shown here is derived from an EMBL/GenBank/DDBJ whole genome shotgun (WGS) entry which is preliminary data.</text>
</comment>
<sequence>MDEWDVCCDWFGMEEFKKIGEQNSSNRQKLPTNHCGSSKPFVKYLEESRDYETQQPVGMIELYRRTNFSSKGWTSLVAEENYDLMQQLKDESEAKGVVPKTEDEILNTVLGVRSGYSKGLGHGALS</sequence>